<proteinExistence type="predicted"/>
<dbReference type="RefSeq" id="WP_119974333.1">
    <property type="nucleotide sequence ID" value="NZ_JBHSQA010000003.1"/>
</dbReference>
<feature type="domain" description="N-acetyltransferase" evidence="1">
    <location>
        <begin position="13"/>
        <end position="153"/>
    </location>
</feature>
<protein>
    <submittedName>
        <fullName evidence="2">N-acetyltransferase</fullName>
    </submittedName>
</protein>
<reference evidence="2 3" key="1">
    <citation type="submission" date="2018-09" db="EMBL/GenBank/DDBJ databases">
        <title>Novel species of Cryobacterium.</title>
        <authorList>
            <person name="Liu Q."/>
            <person name="Xin Y.-H."/>
        </authorList>
    </citation>
    <scope>NUCLEOTIDE SEQUENCE [LARGE SCALE GENOMIC DNA]</scope>
    <source>
        <strain evidence="2 3">Hh39</strain>
    </source>
</reference>
<organism evidence="2 3">
    <name type="scientific">Cryobacterium melibiosiphilum</name>
    <dbReference type="NCBI Taxonomy" id="995039"/>
    <lineage>
        <taxon>Bacteria</taxon>
        <taxon>Bacillati</taxon>
        <taxon>Actinomycetota</taxon>
        <taxon>Actinomycetes</taxon>
        <taxon>Micrococcales</taxon>
        <taxon>Microbacteriaceae</taxon>
        <taxon>Cryobacterium</taxon>
    </lineage>
</organism>
<dbReference type="AlphaFoldDB" id="A0A3A5MUI8"/>
<dbReference type="InterPro" id="IPR000182">
    <property type="entry name" value="GNAT_dom"/>
</dbReference>
<dbReference type="GO" id="GO:0016747">
    <property type="term" value="F:acyltransferase activity, transferring groups other than amino-acyl groups"/>
    <property type="evidence" value="ECO:0007669"/>
    <property type="project" value="InterPro"/>
</dbReference>
<dbReference type="Pfam" id="PF13302">
    <property type="entry name" value="Acetyltransf_3"/>
    <property type="match status" value="1"/>
</dbReference>
<evidence type="ECO:0000313" key="2">
    <source>
        <dbReference type="EMBL" id="RJT88874.1"/>
    </source>
</evidence>
<sequence>MRWLAAEPIESERLRLEPLTVRHGTRMVSVLADPSIYHFMGGEPPSALTLARQYRRQVVGHSPDGCIGWLNWIVTLAETETPIGVVQATLLERSQAAADLSWVITPAQQGRGYATEAATVLVGWLNEHGVTGFAANIHPEHGASGAVARRLGLHPTAVVVDGEVRWES</sequence>
<dbReference type="PANTHER" id="PTHR43792">
    <property type="entry name" value="GNAT FAMILY, PUTATIVE (AFU_ORTHOLOGUE AFUA_3G00765)-RELATED-RELATED"/>
    <property type="match status" value="1"/>
</dbReference>
<dbReference type="InterPro" id="IPR051531">
    <property type="entry name" value="N-acetyltransferase"/>
</dbReference>
<dbReference type="OrthoDB" id="4403558at2"/>
<dbReference type="Gene3D" id="3.40.630.30">
    <property type="match status" value="1"/>
</dbReference>
<gene>
    <name evidence="2" type="ORF">D6T64_08810</name>
</gene>
<accession>A0A3A5MUI8</accession>
<name>A0A3A5MUI8_9MICO</name>
<keyword evidence="2" id="KW-0808">Transferase</keyword>
<dbReference type="Proteomes" id="UP000272015">
    <property type="component" value="Unassembled WGS sequence"/>
</dbReference>
<evidence type="ECO:0000313" key="3">
    <source>
        <dbReference type="Proteomes" id="UP000272015"/>
    </source>
</evidence>
<comment type="caution">
    <text evidence="2">The sequence shown here is derived from an EMBL/GenBank/DDBJ whole genome shotgun (WGS) entry which is preliminary data.</text>
</comment>
<dbReference type="PANTHER" id="PTHR43792:SF1">
    <property type="entry name" value="N-ACETYLTRANSFERASE DOMAIN-CONTAINING PROTEIN"/>
    <property type="match status" value="1"/>
</dbReference>
<dbReference type="InterPro" id="IPR016181">
    <property type="entry name" value="Acyl_CoA_acyltransferase"/>
</dbReference>
<evidence type="ECO:0000259" key="1">
    <source>
        <dbReference type="Pfam" id="PF13302"/>
    </source>
</evidence>
<dbReference type="SUPFAM" id="SSF55729">
    <property type="entry name" value="Acyl-CoA N-acyltransferases (Nat)"/>
    <property type="match status" value="1"/>
</dbReference>
<dbReference type="EMBL" id="QZVS01000079">
    <property type="protein sequence ID" value="RJT88874.1"/>
    <property type="molecule type" value="Genomic_DNA"/>
</dbReference>
<keyword evidence="3" id="KW-1185">Reference proteome</keyword>